<dbReference type="PANTHER" id="PTHR40661:SF1">
    <property type="entry name" value="HTH CRO_C1-TYPE DOMAIN-CONTAINING PROTEIN"/>
    <property type="match status" value="1"/>
</dbReference>
<sequence>MELSNAIKCGMRSAGISTYEELSKMSGVPLSTIKKYTAKSVMHSPNISNLKKLGAVIDLGEYLSLNVSQYYENMSPISVSQSKNMSPNISISDSPIRFANDSLVSLSQNNLIDTLANRSQFAELDKYDIINIPFFRDGKVSAGFGEHHIEGDVDYIPYSKSMLKARFNLAPQGILGIIAAIGNSMAPTINDGDLLLFQCDGSSNDGGIYIMRLDNDYYVKRLQKRPKIRLISDNPTYEPIELQDLQELEIIGRVVGIISSVRL</sequence>
<organism evidence="5 6">
    <name type="scientific">Helicobacter trogontum</name>
    <dbReference type="NCBI Taxonomy" id="50960"/>
    <lineage>
        <taxon>Bacteria</taxon>
        <taxon>Pseudomonadati</taxon>
        <taxon>Campylobacterota</taxon>
        <taxon>Epsilonproteobacteria</taxon>
        <taxon>Campylobacterales</taxon>
        <taxon>Helicobacteraceae</taxon>
        <taxon>Helicobacter</taxon>
    </lineage>
</organism>
<keyword evidence="3" id="KW-0804">Transcription</keyword>
<dbReference type="GO" id="GO:0003677">
    <property type="term" value="F:DNA binding"/>
    <property type="evidence" value="ECO:0007669"/>
    <property type="project" value="UniProtKB-KW"/>
</dbReference>
<dbReference type="CDD" id="cd06529">
    <property type="entry name" value="S24_LexA-like"/>
    <property type="match status" value="1"/>
</dbReference>
<feature type="domain" description="Peptidase S24/S26A/S26B/S26C" evidence="4">
    <location>
        <begin position="138"/>
        <end position="255"/>
    </location>
</feature>
<reference evidence="5 6" key="1">
    <citation type="journal article" date="2014" name="Genome Announc.">
        <title>Draft genome sequences of eight enterohepatic helicobacter species isolated from both laboratory and wild rodents.</title>
        <authorList>
            <person name="Sheh A."/>
            <person name="Shen Z."/>
            <person name="Fox J.G."/>
        </authorList>
    </citation>
    <scope>NUCLEOTIDE SEQUENCE [LARGE SCALE GENOMIC DNA]</scope>
    <source>
        <strain evidence="5 6">ATCC 700114</strain>
    </source>
</reference>
<comment type="caution">
    <text evidence="5">The sequence shown here is derived from an EMBL/GenBank/DDBJ whole genome shotgun (WGS) entry which is preliminary data.</text>
</comment>
<gene>
    <name evidence="5" type="ORF">LS81_005745</name>
</gene>
<evidence type="ECO:0000256" key="2">
    <source>
        <dbReference type="ARBA" id="ARBA00023125"/>
    </source>
</evidence>
<name>A0A4U8SAR0_9HELI</name>
<dbReference type="SUPFAM" id="SSF51306">
    <property type="entry name" value="LexA/Signal peptidase"/>
    <property type="match status" value="1"/>
</dbReference>
<dbReference type="PANTHER" id="PTHR40661">
    <property type="match status" value="1"/>
</dbReference>
<dbReference type="EMBL" id="JRPL02000010">
    <property type="protein sequence ID" value="TLD83163.1"/>
    <property type="molecule type" value="Genomic_DNA"/>
</dbReference>
<dbReference type="InterPro" id="IPR036286">
    <property type="entry name" value="LexA/Signal_pep-like_sf"/>
</dbReference>
<dbReference type="Gene3D" id="2.10.109.10">
    <property type="entry name" value="Umud Fragment, subunit A"/>
    <property type="match status" value="1"/>
</dbReference>
<dbReference type="Proteomes" id="UP000029878">
    <property type="component" value="Unassembled WGS sequence"/>
</dbReference>
<evidence type="ECO:0000259" key="4">
    <source>
        <dbReference type="Pfam" id="PF00717"/>
    </source>
</evidence>
<evidence type="ECO:0000256" key="3">
    <source>
        <dbReference type="ARBA" id="ARBA00023163"/>
    </source>
</evidence>
<keyword evidence="1" id="KW-0805">Transcription regulation</keyword>
<dbReference type="OrthoDB" id="5363392at2"/>
<keyword evidence="2" id="KW-0238">DNA-binding</keyword>
<proteinExistence type="predicted"/>
<dbReference type="InterPro" id="IPR039418">
    <property type="entry name" value="LexA-like"/>
</dbReference>
<protein>
    <recommendedName>
        <fullName evidence="4">Peptidase S24/S26A/S26B/S26C domain-containing protein</fullName>
    </recommendedName>
</protein>
<dbReference type="InterPro" id="IPR015927">
    <property type="entry name" value="Peptidase_S24_S26A/B/C"/>
</dbReference>
<dbReference type="Pfam" id="PF00717">
    <property type="entry name" value="Peptidase_S24"/>
    <property type="match status" value="1"/>
</dbReference>
<dbReference type="RefSeq" id="WP_052096536.1">
    <property type="nucleotide sequence ID" value="NZ_FZNG01000017.1"/>
</dbReference>
<accession>A0A4U8SAR0</accession>
<evidence type="ECO:0000313" key="6">
    <source>
        <dbReference type="Proteomes" id="UP000029878"/>
    </source>
</evidence>
<evidence type="ECO:0000313" key="5">
    <source>
        <dbReference type="EMBL" id="TLD83163.1"/>
    </source>
</evidence>
<dbReference type="AlphaFoldDB" id="A0A4U8SAR0"/>
<evidence type="ECO:0000256" key="1">
    <source>
        <dbReference type="ARBA" id="ARBA00023015"/>
    </source>
</evidence>